<feature type="domain" description="Fructose-1-6-bisphosphatase class 1 C-terminal" evidence="5">
    <location>
        <begin position="1"/>
        <end position="83"/>
    </location>
</feature>
<reference evidence="6" key="1">
    <citation type="submission" date="2021-06" db="EMBL/GenBank/DDBJ databases">
        <title>Parelaphostrongylus tenuis whole genome reference sequence.</title>
        <authorList>
            <person name="Garwood T.J."/>
            <person name="Larsen P.A."/>
            <person name="Fountain-Jones N.M."/>
            <person name="Garbe J.R."/>
            <person name="Macchietto M.G."/>
            <person name="Kania S.A."/>
            <person name="Gerhold R.W."/>
            <person name="Richards J.E."/>
            <person name="Wolf T.M."/>
        </authorList>
    </citation>
    <scope>NUCLEOTIDE SEQUENCE</scope>
    <source>
        <strain evidence="6">MNPRO001-30</strain>
        <tissue evidence="6">Meninges</tissue>
    </source>
</reference>
<dbReference type="EMBL" id="JAHQIW010007074">
    <property type="protein sequence ID" value="KAJ1371995.1"/>
    <property type="molecule type" value="Genomic_DNA"/>
</dbReference>
<keyword evidence="2" id="KW-0460">Magnesium</keyword>
<dbReference type="GO" id="GO:0005986">
    <property type="term" value="P:sucrose biosynthetic process"/>
    <property type="evidence" value="ECO:0007669"/>
    <property type="project" value="TreeGrafter"/>
</dbReference>
<dbReference type="Gene3D" id="3.40.190.80">
    <property type="match status" value="1"/>
</dbReference>
<dbReference type="GO" id="GO:0006000">
    <property type="term" value="P:fructose metabolic process"/>
    <property type="evidence" value="ECO:0007669"/>
    <property type="project" value="TreeGrafter"/>
</dbReference>
<dbReference type="GO" id="GO:0046872">
    <property type="term" value="F:metal ion binding"/>
    <property type="evidence" value="ECO:0007669"/>
    <property type="project" value="UniProtKB-KW"/>
</dbReference>
<dbReference type="Proteomes" id="UP001196413">
    <property type="component" value="Unassembled WGS sequence"/>
</dbReference>
<dbReference type="GO" id="GO:0006002">
    <property type="term" value="P:fructose 6-phosphate metabolic process"/>
    <property type="evidence" value="ECO:0007669"/>
    <property type="project" value="TreeGrafter"/>
</dbReference>
<dbReference type="GO" id="GO:0030388">
    <property type="term" value="P:fructose 1,6-bisphosphate metabolic process"/>
    <property type="evidence" value="ECO:0007669"/>
    <property type="project" value="TreeGrafter"/>
</dbReference>
<keyword evidence="7" id="KW-1185">Reference proteome</keyword>
<dbReference type="InterPro" id="IPR020548">
    <property type="entry name" value="Fructose_bisphosphatase_AS"/>
</dbReference>
<protein>
    <recommendedName>
        <fullName evidence="4">D-fructose-1,6-bisphosphate 1-phosphohydrolase</fullName>
    </recommendedName>
</protein>
<dbReference type="GO" id="GO:0042132">
    <property type="term" value="F:fructose 1,6-bisphosphate 1-phosphatase activity"/>
    <property type="evidence" value="ECO:0007669"/>
    <property type="project" value="TreeGrafter"/>
</dbReference>
<comment type="pathway">
    <text evidence="3">Carbohydrate biosynthesis.</text>
</comment>
<evidence type="ECO:0000259" key="5">
    <source>
        <dbReference type="Pfam" id="PF18913"/>
    </source>
</evidence>
<dbReference type="PROSITE" id="PS00124">
    <property type="entry name" value="FBPASE"/>
    <property type="match status" value="1"/>
</dbReference>
<evidence type="ECO:0000256" key="1">
    <source>
        <dbReference type="ARBA" id="ARBA00022723"/>
    </source>
</evidence>
<dbReference type="AlphaFoldDB" id="A0AAD5R915"/>
<dbReference type="PANTHER" id="PTHR11556:SF1">
    <property type="entry name" value="FRUCTOSE-BISPHOSPHATASE"/>
    <property type="match status" value="1"/>
</dbReference>
<evidence type="ECO:0000256" key="3">
    <source>
        <dbReference type="ARBA" id="ARBA00024331"/>
    </source>
</evidence>
<dbReference type="Pfam" id="PF18913">
    <property type="entry name" value="FBPase_C"/>
    <property type="match status" value="1"/>
</dbReference>
<name>A0AAD5R915_PARTN</name>
<dbReference type="PANTHER" id="PTHR11556">
    <property type="entry name" value="FRUCTOSE-1,6-BISPHOSPHATASE-RELATED"/>
    <property type="match status" value="1"/>
</dbReference>
<organism evidence="6 7">
    <name type="scientific">Parelaphostrongylus tenuis</name>
    <name type="common">Meningeal worm</name>
    <dbReference type="NCBI Taxonomy" id="148309"/>
    <lineage>
        <taxon>Eukaryota</taxon>
        <taxon>Metazoa</taxon>
        <taxon>Ecdysozoa</taxon>
        <taxon>Nematoda</taxon>
        <taxon>Chromadorea</taxon>
        <taxon>Rhabditida</taxon>
        <taxon>Rhabditina</taxon>
        <taxon>Rhabditomorpha</taxon>
        <taxon>Strongyloidea</taxon>
        <taxon>Metastrongylidae</taxon>
        <taxon>Parelaphostrongylus</taxon>
    </lineage>
</organism>
<accession>A0AAD5R915</accession>
<dbReference type="InterPro" id="IPR044015">
    <property type="entry name" value="FBPase_C_dom"/>
</dbReference>
<keyword evidence="1" id="KW-0479">Metal-binding</keyword>
<proteinExistence type="predicted"/>
<evidence type="ECO:0000313" key="6">
    <source>
        <dbReference type="EMBL" id="KAJ1371995.1"/>
    </source>
</evidence>
<dbReference type="SUPFAM" id="SSF56655">
    <property type="entry name" value="Carbohydrate phosphatase"/>
    <property type="match status" value="1"/>
</dbReference>
<evidence type="ECO:0000313" key="7">
    <source>
        <dbReference type="Proteomes" id="UP001196413"/>
    </source>
</evidence>
<sequence length="89" mass="9760">MVADVHRALLNGGIFLYPATASSPNGKLRLLYECNPMAMILEQAGGVATTGKMRILDIVPKKIHERAPVILGSRDDVTEAMEFIEKYDS</sequence>
<evidence type="ECO:0000256" key="4">
    <source>
        <dbReference type="ARBA" id="ARBA00032973"/>
    </source>
</evidence>
<dbReference type="InterPro" id="IPR000146">
    <property type="entry name" value="FBPase_class-1"/>
</dbReference>
<evidence type="ECO:0000256" key="2">
    <source>
        <dbReference type="ARBA" id="ARBA00022842"/>
    </source>
</evidence>
<dbReference type="GO" id="GO:0005829">
    <property type="term" value="C:cytosol"/>
    <property type="evidence" value="ECO:0007669"/>
    <property type="project" value="TreeGrafter"/>
</dbReference>
<comment type="caution">
    <text evidence="6">The sequence shown here is derived from an EMBL/GenBank/DDBJ whole genome shotgun (WGS) entry which is preliminary data.</text>
</comment>
<dbReference type="GO" id="GO:0006094">
    <property type="term" value="P:gluconeogenesis"/>
    <property type="evidence" value="ECO:0007669"/>
    <property type="project" value="TreeGrafter"/>
</dbReference>
<gene>
    <name evidence="6" type="primary">FBP1_3</name>
    <name evidence="6" type="ORF">KIN20_034049</name>
</gene>